<feature type="region of interest" description="Disordered" evidence="1">
    <location>
        <begin position="179"/>
        <end position="232"/>
    </location>
</feature>
<feature type="region of interest" description="Disordered" evidence="1">
    <location>
        <begin position="244"/>
        <end position="391"/>
    </location>
</feature>
<accession>A0A3A8N4J9</accession>
<evidence type="ECO:0000256" key="1">
    <source>
        <dbReference type="SAM" id="MobiDB-lite"/>
    </source>
</evidence>
<keyword evidence="4" id="KW-1185">Reference proteome</keyword>
<dbReference type="Gene3D" id="1.10.10.1320">
    <property type="entry name" value="Anti-sigma factor, zinc-finger domain"/>
    <property type="match status" value="1"/>
</dbReference>
<dbReference type="InterPro" id="IPR041916">
    <property type="entry name" value="Anti_sigma_zinc_sf"/>
</dbReference>
<organism evidence="3 4">
    <name type="scientific">Corallococcus sicarius</name>
    <dbReference type="NCBI Taxonomy" id="2316726"/>
    <lineage>
        <taxon>Bacteria</taxon>
        <taxon>Pseudomonadati</taxon>
        <taxon>Myxococcota</taxon>
        <taxon>Myxococcia</taxon>
        <taxon>Myxococcales</taxon>
        <taxon>Cystobacterineae</taxon>
        <taxon>Myxococcaceae</taxon>
        <taxon>Corallococcus</taxon>
    </lineage>
</organism>
<feature type="compositionally biased region" description="Basic and acidic residues" evidence="1">
    <location>
        <begin position="260"/>
        <end position="277"/>
    </location>
</feature>
<feature type="compositionally biased region" description="Low complexity" evidence="1">
    <location>
        <begin position="336"/>
        <end position="345"/>
    </location>
</feature>
<evidence type="ECO:0000259" key="2">
    <source>
        <dbReference type="Pfam" id="PF13490"/>
    </source>
</evidence>
<evidence type="ECO:0000313" key="3">
    <source>
        <dbReference type="EMBL" id="RKH34164.1"/>
    </source>
</evidence>
<name>A0A3A8N4J9_9BACT</name>
<dbReference type="InterPro" id="IPR027383">
    <property type="entry name" value="Znf_put"/>
</dbReference>
<feature type="compositionally biased region" description="Low complexity" evidence="1">
    <location>
        <begin position="278"/>
        <end position="291"/>
    </location>
</feature>
<dbReference type="Proteomes" id="UP000273405">
    <property type="component" value="Unassembled WGS sequence"/>
</dbReference>
<dbReference type="EMBL" id="RAWG01000353">
    <property type="protein sequence ID" value="RKH34164.1"/>
    <property type="molecule type" value="Genomic_DNA"/>
</dbReference>
<evidence type="ECO:0000313" key="4">
    <source>
        <dbReference type="Proteomes" id="UP000273405"/>
    </source>
</evidence>
<sequence length="462" mass="47776">MSAQNAHAHEDRLLDFAYGELPPSEAQTLEQHVHGCARCSKALADIRGVRSTMAHLSVEPAPDAGLESLLAYAQQSARRAAAGPEPKPSRWRRWLLPAVGLATVSTFGIVTLEASKGLKLEPQLSQKVAAPREEALKAKKDGYASVEAQAMPPAPAAAIPPAEEEVMAAAPQVVPMDERKAAPAPKMRGADNRPSDWMNAGSGGAMLERRSAGSLGAKKKMPSFKQQEAEEVLAGAPALTELKADSAERAKEAPSAVASLDRDSPISDKASKLEEGASLRLGGSSSYGRGASADDESFAEGDMPPPPPPPPSASAPVAQAPAPSAPATNSVRREQAAPGKGAAAAEPSPQAGPMGAARPAPLEKSARADAMTSRDLARQAQDAAVQGDRARESQLLRAALAAGARGSERLSLLSRLCESQYAQGRSAGAAEVCGQIISEAPGSDAAQVAQRRLRQLAPAKAQ</sequence>
<dbReference type="OrthoDB" id="5525937at2"/>
<reference evidence="4" key="1">
    <citation type="submission" date="2018-09" db="EMBL/GenBank/DDBJ databases">
        <authorList>
            <person name="Livingstone P.G."/>
            <person name="Whitworth D.E."/>
        </authorList>
    </citation>
    <scope>NUCLEOTIDE SEQUENCE [LARGE SCALE GENOMIC DNA]</scope>
    <source>
        <strain evidence="4">CA040B</strain>
    </source>
</reference>
<gene>
    <name evidence="3" type="ORF">D7X12_35290</name>
</gene>
<protein>
    <submittedName>
        <fullName evidence="3">Zf-HC2 domain-containing protein</fullName>
    </submittedName>
</protein>
<dbReference type="RefSeq" id="WP_120629603.1">
    <property type="nucleotide sequence ID" value="NZ_RAWG01000353.1"/>
</dbReference>
<proteinExistence type="predicted"/>
<dbReference type="Pfam" id="PF13490">
    <property type="entry name" value="zf-HC2"/>
    <property type="match status" value="1"/>
</dbReference>
<dbReference type="AlphaFoldDB" id="A0A3A8N4J9"/>
<comment type="caution">
    <text evidence="3">The sequence shown here is derived from an EMBL/GenBank/DDBJ whole genome shotgun (WGS) entry which is preliminary data.</text>
</comment>
<feature type="compositionally biased region" description="Low complexity" evidence="1">
    <location>
        <begin position="314"/>
        <end position="327"/>
    </location>
</feature>
<feature type="domain" description="Putative zinc-finger" evidence="2">
    <location>
        <begin position="10"/>
        <end position="39"/>
    </location>
</feature>
<feature type="compositionally biased region" description="Pro residues" evidence="1">
    <location>
        <begin position="303"/>
        <end position="313"/>
    </location>
</feature>